<dbReference type="InParanoid" id="A0A177BXK4"/>
<sequence>MSHTIFIRNMSGHDQLFQVHGWNNNQDINVPANGESTVEAPDGTSGAIIAIHDGCIGEQAELTKNGFGGNDFIDLSNICGAGGNLIVQQVGKDWTRKGDPRFMQNLNDAWNRADQGVKDNLSQCVHVNDGVVRRIDAPKDFPQLEEFVRSFADGKTYIGVGAWGGSPGNANDNAQSSAAQGSCDILICYNDDDCTPRDAPEPVMTAAYEEPMSVASVDDGGPGIVLTNSSQRECEYFFYDNYWNGNGTAGANFDHPLTSVKLQPNETQFVSLPSTFKGRLQRGTELPATWVEFQLEAADDHGAHGDISLQQGCDGAATIASTDGSNVINGFTEDVVSGAPEAAIRNKPNGERATDTTVGNWNGGPNQAAIDYLNNVVRQERAYIVGGSGTPDVASKNRRLAVVMY</sequence>
<dbReference type="RefSeq" id="XP_018029425.1">
    <property type="nucleotide sequence ID" value="XM_018179751.1"/>
</dbReference>
<evidence type="ECO:0000313" key="1">
    <source>
        <dbReference type="EMBL" id="OAF99059.1"/>
    </source>
</evidence>
<accession>A0A177BXK4</accession>
<dbReference type="Proteomes" id="UP000077069">
    <property type="component" value="Unassembled WGS sequence"/>
</dbReference>
<gene>
    <name evidence="1" type="ORF">CC84DRAFT_1169762</name>
</gene>
<keyword evidence="2" id="KW-1185">Reference proteome</keyword>
<dbReference type="EMBL" id="KV441563">
    <property type="protein sequence ID" value="OAF99059.1"/>
    <property type="molecule type" value="Genomic_DNA"/>
</dbReference>
<dbReference type="OrthoDB" id="5959761at2759"/>
<organism evidence="1 2">
    <name type="scientific">Paraphaeosphaeria sporulosa</name>
    <dbReference type="NCBI Taxonomy" id="1460663"/>
    <lineage>
        <taxon>Eukaryota</taxon>
        <taxon>Fungi</taxon>
        <taxon>Dikarya</taxon>
        <taxon>Ascomycota</taxon>
        <taxon>Pezizomycotina</taxon>
        <taxon>Dothideomycetes</taxon>
        <taxon>Pleosporomycetidae</taxon>
        <taxon>Pleosporales</taxon>
        <taxon>Massarineae</taxon>
        <taxon>Didymosphaeriaceae</taxon>
        <taxon>Paraphaeosphaeria</taxon>
    </lineage>
</organism>
<dbReference type="AlphaFoldDB" id="A0A177BXK4"/>
<name>A0A177BXK4_9PLEO</name>
<protein>
    <submittedName>
        <fullName evidence="1">Uncharacterized protein</fullName>
    </submittedName>
</protein>
<dbReference type="GeneID" id="28763237"/>
<proteinExistence type="predicted"/>
<reference evidence="1 2" key="1">
    <citation type="submission" date="2016-05" db="EMBL/GenBank/DDBJ databases">
        <title>Comparative analysis of secretome profiles of manganese(II)-oxidizing ascomycete fungi.</title>
        <authorList>
            <consortium name="DOE Joint Genome Institute"/>
            <person name="Zeiner C.A."/>
            <person name="Purvine S.O."/>
            <person name="Zink E.M."/>
            <person name="Wu S."/>
            <person name="Pasa-Tolic L."/>
            <person name="Chaput D.L."/>
            <person name="Haridas S."/>
            <person name="Grigoriev I.V."/>
            <person name="Santelli C.M."/>
            <person name="Hansel C.M."/>
        </authorList>
    </citation>
    <scope>NUCLEOTIDE SEQUENCE [LARGE SCALE GENOMIC DNA]</scope>
    <source>
        <strain evidence="1 2">AP3s5-JAC2a</strain>
    </source>
</reference>
<evidence type="ECO:0000313" key="2">
    <source>
        <dbReference type="Proteomes" id="UP000077069"/>
    </source>
</evidence>